<organism evidence="1 2">
    <name type="scientific">Marivirga lumbricoides</name>
    <dbReference type="NCBI Taxonomy" id="1046115"/>
    <lineage>
        <taxon>Bacteria</taxon>
        <taxon>Pseudomonadati</taxon>
        <taxon>Bacteroidota</taxon>
        <taxon>Cytophagia</taxon>
        <taxon>Cytophagales</taxon>
        <taxon>Marivirgaceae</taxon>
        <taxon>Marivirga</taxon>
    </lineage>
</organism>
<protein>
    <recommendedName>
        <fullName evidence="3">Capsule assembly Wzi family protein</fullName>
    </recommendedName>
</protein>
<dbReference type="Gene3D" id="2.40.160.130">
    <property type="entry name" value="Capsule assembly protein Wzi"/>
    <property type="match status" value="1"/>
</dbReference>
<evidence type="ECO:0000313" key="2">
    <source>
        <dbReference type="Proteomes" id="UP000636010"/>
    </source>
</evidence>
<name>A0ABQ1MEA0_9BACT</name>
<evidence type="ECO:0000313" key="1">
    <source>
        <dbReference type="EMBL" id="GGC37200.1"/>
    </source>
</evidence>
<gene>
    <name evidence="1" type="ORF">GCM10011506_23240</name>
</gene>
<dbReference type="InterPro" id="IPR026950">
    <property type="entry name" value="Caps_assemb_Wzi"/>
</dbReference>
<proteinExistence type="predicted"/>
<reference evidence="2" key="1">
    <citation type="journal article" date="2019" name="Int. J. Syst. Evol. Microbiol.">
        <title>The Global Catalogue of Microorganisms (GCM) 10K type strain sequencing project: providing services to taxonomists for standard genome sequencing and annotation.</title>
        <authorList>
            <consortium name="The Broad Institute Genomics Platform"/>
            <consortium name="The Broad Institute Genome Sequencing Center for Infectious Disease"/>
            <person name="Wu L."/>
            <person name="Ma J."/>
        </authorList>
    </citation>
    <scope>NUCLEOTIDE SEQUENCE [LARGE SCALE GENOMIC DNA]</scope>
    <source>
        <strain evidence="2">CGMCC 1.10832</strain>
    </source>
</reference>
<dbReference type="Pfam" id="PF14052">
    <property type="entry name" value="Caps_assemb_Wzi"/>
    <property type="match status" value="1"/>
</dbReference>
<dbReference type="EMBL" id="BMEC01000007">
    <property type="protein sequence ID" value="GGC37200.1"/>
    <property type="molecule type" value="Genomic_DNA"/>
</dbReference>
<keyword evidence="2" id="KW-1185">Reference proteome</keyword>
<dbReference type="InterPro" id="IPR038636">
    <property type="entry name" value="Wzi_sf"/>
</dbReference>
<comment type="caution">
    <text evidence="1">The sequence shown here is derived from an EMBL/GenBank/DDBJ whole genome shotgun (WGS) entry which is preliminary data.</text>
</comment>
<dbReference type="Proteomes" id="UP000636010">
    <property type="component" value="Unassembled WGS sequence"/>
</dbReference>
<accession>A0ABQ1MEA0</accession>
<evidence type="ECO:0008006" key="3">
    <source>
        <dbReference type="Google" id="ProtNLM"/>
    </source>
</evidence>
<sequence length="550" mass="64173">MAYGQAVNAPLSKDYYHLIERLEVRKGSFSESFHASVKAYNRKEIGQFLDSLSTENFNRKDIFNYTYLKNDNWEWVDSIDYKRERAFLKHIYKTNTDFFNVNTDEFDLHVNPVLDFTLGRESISDRQLFINTRGVEIRGLINKKVGFYTFLTENQVRFPQHVDRYTAMFDAVPNEGFWKPYGDDETGRDFFTARGYISFQATKNINLQFGHDRFFIGNGERSMILSDFSPGYLFLKAETNIWKLNYTNIFGLQTANLDRSGNSLRGTGDRYDRKFMSLHHLSYNITKNLNVGIFEAIMSGDSSRAQNPIDITYLNPIIFYRSLEQQDGSSGNALVGMDFRWIFLKRFSMYGQFVLDEFLIENIRKGGWWANKYALQGGLKYFNAFEIPNLDLQAEYNLSRPFMYAHDNNFTNYANYKQSLAHPLGANFKELIGILRYQITPKLTFQAKAVFADFGTDTTGVNFGGNIFKANNTRYRYPDQGDFGHVIGQGESNQLTYYQFLLTLMPKYNLFIELGYTMRNQESEFGNNTSENNFYNATVRWNIPRRENIF</sequence>